<dbReference type="Pfam" id="PF02138">
    <property type="entry name" value="Beach"/>
    <property type="match status" value="1"/>
</dbReference>
<dbReference type="SMART" id="SM00320">
    <property type="entry name" value="WD40"/>
    <property type="match status" value="4"/>
</dbReference>
<evidence type="ECO:0000256" key="2">
    <source>
        <dbReference type="ARBA" id="ARBA00022737"/>
    </source>
</evidence>
<evidence type="ECO:0008006" key="9">
    <source>
        <dbReference type="Google" id="ProtNLM"/>
    </source>
</evidence>
<dbReference type="FunFam" id="1.10.1540.10:FF:000001">
    <property type="entry name" value="neurobeachin isoform X1"/>
    <property type="match status" value="1"/>
</dbReference>
<evidence type="ECO:0000313" key="7">
    <source>
        <dbReference type="EMBL" id="CAH3043118.1"/>
    </source>
</evidence>
<proteinExistence type="predicted"/>
<dbReference type="CDD" id="cd06071">
    <property type="entry name" value="Beach"/>
    <property type="match status" value="1"/>
</dbReference>
<protein>
    <recommendedName>
        <fullName evidence="9">Lysosomal-trafficking regulator</fullName>
    </recommendedName>
</protein>
<evidence type="ECO:0000256" key="1">
    <source>
        <dbReference type="ARBA" id="ARBA00022574"/>
    </source>
</evidence>
<feature type="domain" description="BEACH" evidence="5">
    <location>
        <begin position="3264"/>
        <end position="3563"/>
    </location>
</feature>
<dbReference type="PANTHER" id="PTHR13743">
    <property type="entry name" value="BEIGE/BEACH-RELATED"/>
    <property type="match status" value="1"/>
</dbReference>
<feature type="region of interest" description="Disordered" evidence="4">
    <location>
        <begin position="2161"/>
        <end position="2240"/>
    </location>
</feature>
<dbReference type="Pfam" id="PF14844">
    <property type="entry name" value="PH_BEACH"/>
    <property type="match status" value="1"/>
</dbReference>
<feature type="compositionally biased region" description="Polar residues" evidence="4">
    <location>
        <begin position="2190"/>
        <end position="2211"/>
    </location>
</feature>
<organism evidence="7 8">
    <name type="scientific">Pocillopora meandrina</name>
    <dbReference type="NCBI Taxonomy" id="46732"/>
    <lineage>
        <taxon>Eukaryota</taxon>
        <taxon>Metazoa</taxon>
        <taxon>Cnidaria</taxon>
        <taxon>Anthozoa</taxon>
        <taxon>Hexacorallia</taxon>
        <taxon>Scleractinia</taxon>
        <taxon>Astrocoeniina</taxon>
        <taxon>Pocilloporidae</taxon>
        <taxon>Pocillopora</taxon>
    </lineage>
</organism>
<name>A0AAU9W0W8_9CNID</name>
<dbReference type="CDD" id="cd01201">
    <property type="entry name" value="PH_BEACH"/>
    <property type="match status" value="1"/>
</dbReference>
<reference evidence="7 8" key="1">
    <citation type="submission" date="2022-05" db="EMBL/GenBank/DDBJ databases">
        <authorList>
            <consortium name="Genoscope - CEA"/>
            <person name="William W."/>
        </authorList>
    </citation>
    <scope>NUCLEOTIDE SEQUENCE [LARGE SCALE GENOMIC DNA]</scope>
</reference>
<dbReference type="SMART" id="SM01026">
    <property type="entry name" value="Beach"/>
    <property type="match status" value="1"/>
</dbReference>
<accession>A0AAU9W0W8</accession>
<evidence type="ECO:0000256" key="4">
    <source>
        <dbReference type="SAM" id="MobiDB-lite"/>
    </source>
</evidence>
<feature type="compositionally biased region" description="Basic and acidic residues" evidence="4">
    <location>
        <begin position="1215"/>
        <end position="1225"/>
    </location>
</feature>
<feature type="region of interest" description="Disordered" evidence="4">
    <location>
        <begin position="1401"/>
        <end position="1503"/>
    </location>
</feature>
<dbReference type="SUPFAM" id="SSF50729">
    <property type="entry name" value="PH domain-like"/>
    <property type="match status" value="1"/>
</dbReference>
<feature type="compositionally biased region" description="Basic residues" evidence="4">
    <location>
        <begin position="1486"/>
        <end position="1495"/>
    </location>
</feature>
<dbReference type="PROSITE" id="PS51783">
    <property type="entry name" value="PH_BEACH"/>
    <property type="match status" value="1"/>
</dbReference>
<sequence>MVDKSEEEVVYQQLRDLWSSYVRCSSSQVMQTISSKFLELFMVRFLAAYCAEKGDLKKISSFIDVHSISNVLTSEFQSAILLRCEDENEKPLVDFLCHGQGLLLLQMLCILASKVAGCSLELANLLVSLLPVVLRVPLQHYDHLNGLELIFADFDDHWWDTKSTSCHTNFVKDKILRPFQDHLELKINSSVPQHERTEADELVNAGKAQSDQVELLLSVKSRTESPNTTEDSDVFTSVTSVTDLDSALSTNISESSDPEIPSSDVTAYTCSGTKNETELSILSSTTMVPDVDEHAVHTDSCLSVISSSHCSINNFELSILLLATLENLTCHGSVSLSDCNLLMHTSGQLIDIVLSLSDTKNKSPEVFCEWELGAATSVHLATLRTVFSILCTTCRNPKAAKQLSKTSYVQKLLEMIEDGCLDKEFLTPIQHFELAKLVAGISDKENELNPKLLASDLWSGFQNELLLGCSLHGLLLFVMTCIHYGTLINSTLYVLCHDIFEQFSSSRGFEFLVTLLLKLDEVYSHEIDFERKGNDMNFRLKSFSQRIEQYPRSLSNRVVKNLGKMISMLKKSKTCCRREAGSRKTSVVSSGNLVTQNDVHEMCGVYLPTSEIEESSESAADMEYEKERQDQLPEDLCTVLRPAITLLTVFKDSRNPKLRFSILNCLEKVGICHCVSPDVLVTTLLNRFVEQPKDLQDAILRIINHMVLTEIDVMTDNYDVRRSPTSHFKRGQRFRTKSTKQSPCKSDSGFSANDLSVQMKDLVKDGKPNWAALSQYCALMSCKDTDIAVRVAKALKPLAILGSKHLKAELFRMVVLPCMLRCDGIFTDEVAEPLRKIRARTWTGTFTSEWLGQRAKSVRGSTFSGFKTELGSLDLSEQVHGHDEICAEVLELCIGMLTSLLTGSESRALFLNCGGLNELQSFLALPQLQEPVLLVLEFLANVENQEATGKRPYTESDDLSAGSLDSSGDKSDSKVCCRSFLSLLQFTTTLSDKAKSPELPLIASCHPVESSLRVYVWRSCLRLLVSNELFSELFLQDDGIVSSCELLHLLLEIFRGDSLTHHTRKNQAIDIQCTKQLVYLFESVTAICIRMAHTEQWRYKEALPNLDQLVEEVKKLFSHSETLQRYLSKGLTDCFLKASTWQLEGREGSVLLGSEIRRQKDVVLRKTSHGDSQEEWSNLLEDDDDETDGNQKGGGSVFEEGYDADQEADSDMSDETGRKSPDSKKQPKQKKRSQFPKQLEHILKGLVVYPRICNILFQLLQVCYGSRVKAGESESVGVVFHAVENLLLLLNDCEENCRRLCQHGFVGVLLECFGDVMTRQEQSLKGKAFLFFISTLVMEVFVCLACHNITAAELWDFLALFNSTDPPVHLLSSALSEVAARASANPGPAFLMSFPCKAKESEQRATTGGTSGKASSGRGKEIRGKKSLKIASFSPQPSDGDKSSETDSIRSGSSASSSRFQVSETLDKYLKRDHRKAKSTMEGSKRRLSSKRSTRKQLGSSPTASCYSADYELTEVLHFQGRPHLPSPFQLFAVQLPFQGRLPRSERGFSVAMWICLNSPILGNGVDDVFKHPSEDSQRQLGNSMERTMLSRRERIVHLCSVGSGKSLFEIWTFPSDKAVLIRWTKNPKSSSGSLKVLKQRMISLPALTKGQWHHLVISFTQPKVLAEEQKNTGADSLPSSELLIVVDGTESVVHDFGPPLPYHEEAKFTLSTLLLGHVTYGDGEKSPKATLHEGYQIGSVFVFAEKPFKISKPAKQQSSSSSDWLVQKEEAFYLYSLGPNSASIGQLSKDFNILPSHTSNDSAQLFMEAANLWSRLAITEQAVAANLPPGFLTSPHVVVPDLELSLKKRLAVVYSPMCPLRFQQYSELLTSEERQERLASMNITDQRLKQSEYEPWEVDARVTSDVESQRQQTILESAHDVGGIGVFIFLFAKVVEQTQNEKTQAEALSVVLSLQSFSVFHARAMAEESGFALLKRILLSPECKIGYHTLKVLMEAACNGDVFKPTNLADDPIMLNIDSTAVVRNVAIFQHFLLNWKIWERAKQGVLEMLLATIEILVHGSHSYYTFNIIQFQKAQLVQQILIGCQERQSEECKEIPRVISSSYVNIIQNIMGNPPDLTVLKSVCEFLIAVHPTKDTTRLDAPSRCYLWEHSLDSSLGSNRSLPAASGGSISSPLTAPVRSIHSPRPFQFTSPGRNPSRNPMNRSLSFESIKSKDLQRSRANLQNDQEKGRLLKKSSRSVTELSRSVASGLEPDSQLHWNFREASKGTRDDKDVFQFSVPMEVAPGSSGKASVPTGGLAVPKGDRNCRVIVPKQEAGEGLCSSALVLHESHLREPDPRMSPSPLTSPGTPLGMSYPGVRTISGSNPMVIRNYESVPSYDGQSSFDPTEYDFINESDFSSLQSSVVNPSSHDDYLVVEGFPGIQSSTRTYCPTRSDSIQGVDVMITLRLGLMKLLEKKLFNLPSEHVPAVIGEVLKAEYILVWAHHDSDNVRELAIRILFQYLQKAEPKRCEQFLRIHGFHLLANQLHDHPVTKLLIEGCLSLLVDRPVDLNKDYNYSGAEDRDLASSVRLMGVVPLMALLENSVLKPSLFHLLIQHLCQLFIKVDDLCLQAVDHGLLETVCNVIYGLCTLRHKQRFVRNPSNLPDLDAVMEDFQQFVVCIVRKACSTNGNLYFQMFEDMLIALENLEEQDHKKRDHDPSTSYCARYFRLFAIQVALHFFQEVSKGEGPMGGKKIKPSGLRLPFRGLDNNVDPVPAFTPVSSWINLDRDQFRLCLDPSQLKESPTSANSNEQTRRFQITCQLAVNSIVYCKTFFLPEDFIAFHFDSVEMDVHEALRPGMVRVAGAAIEKEFAQFVFSLLLEIFDACLDGRKREIYKLFIVSKDHLKAQLGKLLVFMLNPSQDLDLSCFALNLVRHRRAKKIIETVLRTSGGSKLRERAAVYVLKILDDPGLTQEQRKNAENFKDLMLSLNLQSMRLNVGDSKLSNDEEFQTWDSTGMMQWQKQRSDGYKRLDKRTEELSEAISAVAQDVTRVVVEIQDTKRQALLKHARDALSAEVQIRKRWRQLIERLIHERSVWYDVEHFPSSWKLDPTEGPDRVRCRLQRFHLDVEEKYLMKEYCGKKTKGGSTPLSYLFEDTTTSMKKNVYYIFDTPDTIRFLHHCKNITLDSKIKGVLLIGESHMYFVGEEATQRDTDITQILLGNKDAISISWLYEEIQEIRTRRYCLQDNGLEIFLTTGRTYLLAFDTKEDREIVLEQFKQRHLPCYEAPQYEHLMALTNRWRIGQMTNFQYLTELNKMAGRSFNDLMQYPVFPFVLANFGSEVLDLNDVTSFRDLSRPIAVQNQSKERKYRENFRWLKEEYERMEEEDPMSAPYHYGCHYSNSGTVLHFLVRMPPFTKMFLQYQDRNFDIPDRTFHSMATTWRLSSFESATDVKELIPEFFFLPEFLENREGFDFGLRQNGQRVMNVEVPLWAKGSTRLFTLIHRQSLESEYVSQNLNHWIDLVFGYKQTGREAIEAINVFHPATYYGVDVNAITDSVRQKALKTMIETYGQTPQQLFTFPHNPRPLCQPQPSTSGEGSSLVSHSSHTFKFRDSELYGALLLNRLSTSLSSDTGTLVGSAVDTLTEIRQPVNTVEGLKWGQYVGSPAMGAPAMRFTQPLNTSVQSLVCLKNDSVFVLGHNSTLLTVHQAKPGESEERLIWSAVLSWGYMDGGVRVCPSPESAPVCLMEHHTPDKITCCVVTDGCKLLFIATSTGTLSVLPVKYNPAVETGMEVLGSRVRLHGHKDYITCMKLCQAFSIVVSGSWDTTAIIWDLNRLSYVRCLEHPNTVAAVAISKTTGDVVTVSHTMKYMSEESTIEEGSVIKLWTVNGRFIGQASCEYLINCLEFSAAPEGISVNVIATGLSNGAIRLWSTWDLSHVQDIVLDQYLNQVASLTFSEDSQQLFALNTDGKLIAWQRSDKIYTKHPTITVFPRT</sequence>
<dbReference type="PROSITE" id="PS50197">
    <property type="entry name" value="BEACH"/>
    <property type="match status" value="1"/>
</dbReference>
<dbReference type="Gene3D" id="1.10.1540.10">
    <property type="entry name" value="BEACH domain"/>
    <property type="match status" value="1"/>
</dbReference>
<dbReference type="PROSITE" id="PS50294">
    <property type="entry name" value="WD_REPEATS_REGION"/>
    <property type="match status" value="1"/>
</dbReference>
<feature type="region of interest" description="Disordered" evidence="4">
    <location>
        <begin position="1167"/>
        <end position="1235"/>
    </location>
</feature>
<feature type="compositionally biased region" description="Low complexity" evidence="4">
    <location>
        <begin position="1449"/>
        <end position="1463"/>
    </location>
</feature>
<dbReference type="InterPro" id="IPR015943">
    <property type="entry name" value="WD40/YVTN_repeat-like_dom_sf"/>
</dbReference>
<dbReference type="SUPFAM" id="SSF50978">
    <property type="entry name" value="WD40 repeat-like"/>
    <property type="match status" value="1"/>
</dbReference>
<feature type="compositionally biased region" description="Low complexity" evidence="4">
    <location>
        <begin position="1404"/>
        <end position="1417"/>
    </location>
</feature>
<evidence type="ECO:0000313" key="8">
    <source>
        <dbReference type="Proteomes" id="UP001159428"/>
    </source>
</evidence>
<dbReference type="Pfam" id="PF00400">
    <property type="entry name" value="WD40"/>
    <property type="match status" value="1"/>
</dbReference>
<feature type="compositionally biased region" description="Basic and acidic residues" evidence="4">
    <location>
        <begin position="1439"/>
        <end position="1448"/>
    </location>
</feature>
<dbReference type="SUPFAM" id="SSF81837">
    <property type="entry name" value="BEACH domain"/>
    <property type="match status" value="1"/>
</dbReference>
<dbReference type="PANTHER" id="PTHR13743:SF86">
    <property type="entry name" value="LYSOSOMAL-TRAFFICKING REGULATOR"/>
    <property type="match status" value="1"/>
</dbReference>
<dbReference type="InterPro" id="IPR001680">
    <property type="entry name" value="WD40_rpt"/>
</dbReference>
<dbReference type="PROSITE" id="PS50082">
    <property type="entry name" value="WD_REPEATS_2"/>
    <property type="match status" value="1"/>
</dbReference>
<dbReference type="InterPro" id="IPR036322">
    <property type="entry name" value="WD40_repeat_dom_sf"/>
</dbReference>
<feature type="region of interest" description="Disordered" evidence="4">
    <location>
        <begin position="2333"/>
        <end position="2352"/>
    </location>
</feature>
<feature type="region of interest" description="Disordered" evidence="4">
    <location>
        <begin position="949"/>
        <end position="972"/>
    </location>
</feature>
<feature type="domain" description="BEACH-type PH" evidence="6">
    <location>
        <begin position="3149"/>
        <end position="3257"/>
    </location>
</feature>
<dbReference type="Gene3D" id="2.130.10.10">
    <property type="entry name" value="YVTN repeat-like/Quinoprotein amine dehydrogenase"/>
    <property type="match status" value="1"/>
</dbReference>
<keyword evidence="2" id="KW-0677">Repeat</keyword>
<keyword evidence="1 3" id="KW-0853">WD repeat</keyword>
<dbReference type="PROSITE" id="PS00678">
    <property type="entry name" value="WD_REPEATS_1"/>
    <property type="match status" value="1"/>
</dbReference>
<dbReference type="InterPro" id="IPR036372">
    <property type="entry name" value="BEACH_dom_sf"/>
</dbReference>
<dbReference type="InterPro" id="IPR050865">
    <property type="entry name" value="BEACH_Domain"/>
</dbReference>
<feature type="compositionally biased region" description="Low complexity" evidence="4">
    <location>
        <begin position="2342"/>
        <end position="2352"/>
    </location>
</feature>
<dbReference type="InterPro" id="IPR019775">
    <property type="entry name" value="WD40_repeat_CS"/>
</dbReference>
<evidence type="ECO:0000256" key="3">
    <source>
        <dbReference type="PROSITE-ProRule" id="PRU00221"/>
    </source>
</evidence>
<dbReference type="InterPro" id="IPR011993">
    <property type="entry name" value="PH-like_dom_sf"/>
</dbReference>
<dbReference type="SUPFAM" id="SSF48371">
    <property type="entry name" value="ARM repeat"/>
    <property type="match status" value="1"/>
</dbReference>
<gene>
    <name evidence="7" type="ORF">PMEA_00031643</name>
</gene>
<comment type="caution">
    <text evidence="7">The sequence shown here is derived from an EMBL/GenBank/DDBJ whole genome shotgun (WGS) entry which is preliminary data.</text>
</comment>
<dbReference type="InterPro" id="IPR023362">
    <property type="entry name" value="PH-BEACH_dom"/>
</dbReference>
<feature type="compositionally biased region" description="Acidic residues" evidence="4">
    <location>
        <begin position="1200"/>
        <end position="1214"/>
    </location>
</feature>
<dbReference type="EMBL" id="CALNXJ010000007">
    <property type="protein sequence ID" value="CAH3043118.1"/>
    <property type="molecule type" value="Genomic_DNA"/>
</dbReference>
<evidence type="ECO:0000259" key="6">
    <source>
        <dbReference type="PROSITE" id="PS51783"/>
    </source>
</evidence>
<evidence type="ECO:0000259" key="5">
    <source>
        <dbReference type="PROSITE" id="PS50197"/>
    </source>
</evidence>
<dbReference type="InterPro" id="IPR000409">
    <property type="entry name" value="BEACH_dom"/>
</dbReference>
<feature type="repeat" description="WD" evidence="3">
    <location>
        <begin position="3778"/>
        <end position="3819"/>
    </location>
</feature>
<keyword evidence="8" id="KW-1185">Reference proteome</keyword>
<dbReference type="InterPro" id="IPR016024">
    <property type="entry name" value="ARM-type_fold"/>
</dbReference>
<dbReference type="Gene3D" id="2.30.29.30">
    <property type="entry name" value="Pleckstrin-homology domain (PH domain)/Phosphotyrosine-binding domain (PTB)"/>
    <property type="match status" value="1"/>
</dbReference>
<dbReference type="Proteomes" id="UP001159428">
    <property type="component" value="Unassembled WGS sequence"/>
</dbReference>